<gene>
    <name evidence="1" type="ORF">R1flu_004925</name>
</gene>
<organism evidence="1 2">
    <name type="scientific">Riccia fluitans</name>
    <dbReference type="NCBI Taxonomy" id="41844"/>
    <lineage>
        <taxon>Eukaryota</taxon>
        <taxon>Viridiplantae</taxon>
        <taxon>Streptophyta</taxon>
        <taxon>Embryophyta</taxon>
        <taxon>Marchantiophyta</taxon>
        <taxon>Marchantiopsida</taxon>
        <taxon>Marchantiidae</taxon>
        <taxon>Marchantiales</taxon>
        <taxon>Ricciaceae</taxon>
        <taxon>Riccia</taxon>
    </lineage>
</organism>
<evidence type="ECO:0000313" key="2">
    <source>
        <dbReference type="Proteomes" id="UP001605036"/>
    </source>
</evidence>
<reference evidence="1 2" key="1">
    <citation type="submission" date="2024-09" db="EMBL/GenBank/DDBJ databases">
        <title>Chromosome-scale assembly of Riccia fluitans.</title>
        <authorList>
            <person name="Paukszto L."/>
            <person name="Sawicki J."/>
            <person name="Karawczyk K."/>
            <person name="Piernik-Szablinska J."/>
            <person name="Szczecinska M."/>
            <person name="Mazdziarz M."/>
        </authorList>
    </citation>
    <scope>NUCLEOTIDE SEQUENCE [LARGE SCALE GENOMIC DNA]</scope>
    <source>
        <strain evidence="1">Rf_01</strain>
        <tissue evidence="1">Aerial parts of the thallus</tissue>
    </source>
</reference>
<accession>A0ABD1YRQ0</accession>
<keyword evidence="2" id="KW-1185">Reference proteome</keyword>
<sequence>MQDSWTVISETQSTTAVPHQYHDDDLQKKLLLFDTANRSAVASINLMYGIGLTLIRIQQPQSAFLAQ</sequence>
<dbReference type="AlphaFoldDB" id="A0ABD1YRQ0"/>
<proteinExistence type="predicted"/>
<comment type="caution">
    <text evidence="1">The sequence shown here is derived from an EMBL/GenBank/DDBJ whole genome shotgun (WGS) entry which is preliminary data.</text>
</comment>
<protein>
    <submittedName>
        <fullName evidence="1">Uncharacterized protein</fullName>
    </submittedName>
</protein>
<dbReference type="EMBL" id="JBHFFA010000003">
    <property type="protein sequence ID" value="KAL2633446.1"/>
    <property type="molecule type" value="Genomic_DNA"/>
</dbReference>
<evidence type="ECO:0000313" key="1">
    <source>
        <dbReference type="EMBL" id="KAL2633446.1"/>
    </source>
</evidence>
<dbReference type="Proteomes" id="UP001605036">
    <property type="component" value="Unassembled WGS sequence"/>
</dbReference>
<name>A0ABD1YRQ0_9MARC</name>